<protein>
    <submittedName>
        <fullName evidence="6">Cyclic nucleotide-binding domain protein</fullName>
    </submittedName>
</protein>
<dbReference type="Gene3D" id="2.60.120.10">
    <property type="entry name" value="Jelly Rolls"/>
    <property type="match status" value="1"/>
</dbReference>
<dbReference type="PANTHER" id="PTHR24567">
    <property type="entry name" value="CRP FAMILY TRANSCRIPTIONAL REGULATORY PROTEIN"/>
    <property type="match status" value="1"/>
</dbReference>
<accession>U2LKB0</accession>
<dbReference type="EMBL" id="AVQI01000016">
    <property type="protein sequence ID" value="ERK04686.1"/>
    <property type="molecule type" value="Genomic_DNA"/>
</dbReference>
<dbReference type="GO" id="GO:0005829">
    <property type="term" value="C:cytosol"/>
    <property type="evidence" value="ECO:0007669"/>
    <property type="project" value="TreeGrafter"/>
</dbReference>
<dbReference type="SUPFAM" id="SSF46785">
    <property type="entry name" value="Winged helix' DNA-binding domain"/>
    <property type="match status" value="1"/>
</dbReference>
<dbReference type="PROSITE" id="PS50042">
    <property type="entry name" value="CNMP_BINDING_3"/>
    <property type="match status" value="1"/>
</dbReference>
<evidence type="ECO:0000313" key="9">
    <source>
        <dbReference type="Proteomes" id="UP000016646"/>
    </source>
</evidence>
<dbReference type="Proteomes" id="UP000016412">
    <property type="component" value="Unassembled WGS sequence"/>
</dbReference>
<evidence type="ECO:0000313" key="6">
    <source>
        <dbReference type="EMBL" id="ERF61283.1"/>
    </source>
</evidence>
<proteinExistence type="predicted"/>
<dbReference type="Pfam" id="PF13545">
    <property type="entry name" value="HTH_Crp_2"/>
    <property type="match status" value="1"/>
</dbReference>
<evidence type="ECO:0000313" key="7">
    <source>
        <dbReference type="EMBL" id="ERK04686.1"/>
    </source>
</evidence>
<dbReference type="GO" id="GO:0003700">
    <property type="term" value="F:DNA-binding transcription factor activity"/>
    <property type="evidence" value="ECO:0007669"/>
    <property type="project" value="TreeGrafter"/>
</dbReference>
<dbReference type="InterPro" id="IPR018490">
    <property type="entry name" value="cNMP-bd_dom_sf"/>
</dbReference>
<evidence type="ECO:0000256" key="1">
    <source>
        <dbReference type="ARBA" id="ARBA00023015"/>
    </source>
</evidence>
<dbReference type="InterPro" id="IPR000595">
    <property type="entry name" value="cNMP-bd_dom"/>
</dbReference>
<evidence type="ECO:0000256" key="3">
    <source>
        <dbReference type="ARBA" id="ARBA00023163"/>
    </source>
</evidence>
<dbReference type="eggNOG" id="COG0664">
    <property type="taxonomic scope" value="Bacteria"/>
</dbReference>
<feature type="domain" description="Cyclic nucleotide-binding" evidence="4">
    <location>
        <begin position="39"/>
        <end position="156"/>
    </location>
</feature>
<dbReference type="SUPFAM" id="SSF51206">
    <property type="entry name" value="cAMP-binding domain-like"/>
    <property type="match status" value="1"/>
</dbReference>
<dbReference type="Gene3D" id="1.10.10.10">
    <property type="entry name" value="Winged helix-like DNA-binding domain superfamily/Winged helix DNA-binding domain"/>
    <property type="match status" value="1"/>
</dbReference>
<dbReference type="AlphaFoldDB" id="U2LKB0"/>
<dbReference type="InterPro" id="IPR036388">
    <property type="entry name" value="WH-like_DNA-bd_sf"/>
</dbReference>
<dbReference type="InterPro" id="IPR014710">
    <property type="entry name" value="RmlC-like_jellyroll"/>
</dbReference>
<dbReference type="Proteomes" id="UP000016646">
    <property type="component" value="Unassembled WGS sequence"/>
</dbReference>
<keyword evidence="1" id="KW-0805">Transcription regulation</keyword>
<dbReference type="PANTHER" id="PTHR24567:SF26">
    <property type="entry name" value="REGULATORY PROTEIN YEIL"/>
    <property type="match status" value="1"/>
</dbReference>
<dbReference type="SMART" id="SM00419">
    <property type="entry name" value="HTH_CRP"/>
    <property type="match status" value="1"/>
</dbReference>
<reference evidence="8 9" key="1">
    <citation type="submission" date="2013-08" db="EMBL/GenBank/DDBJ databases">
        <authorList>
            <person name="Durkin A.S."/>
            <person name="Haft D.R."/>
            <person name="McCorrison J."/>
            <person name="Torralba M."/>
            <person name="Gillis M."/>
            <person name="Haft D.H."/>
            <person name="Methe B."/>
            <person name="Sutton G."/>
            <person name="Nelson K.E."/>
        </authorList>
    </citation>
    <scope>NUCLEOTIDE SEQUENCE [LARGE SCALE GENOMIC DNA]</scope>
    <source>
        <strain evidence="7 9">ATCC 35536</strain>
        <strain evidence="6 8">VPI DR56BR1116</strain>
    </source>
</reference>
<dbReference type="CDD" id="cd00038">
    <property type="entry name" value="CAP_ED"/>
    <property type="match status" value="1"/>
</dbReference>
<dbReference type="PROSITE" id="PS51063">
    <property type="entry name" value="HTH_CRP_2"/>
    <property type="match status" value="1"/>
</dbReference>
<organism evidence="6 8">
    <name type="scientific">Treponema socranskii subsp. socranskii VPI DR56BR1116 = ATCC 35536</name>
    <dbReference type="NCBI Taxonomy" id="1125725"/>
    <lineage>
        <taxon>Bacteria</taxon>
        <taxon>Pseudomonadati</taxon>
        <taxon>Spirochaetota</taxon>
        <taxon>Spirochaetia</taxon>
        <taxon>Spirochaetales</taxon>
        <taxon>Treponemataceae</taxon>
        <taxon>Treponema</taxon>
    </lineage>
</organism>
<dbReference type="OrthoDB" id="581549at2"/>
<dbReference type="GO" id="GO:0003677">
    <property type="term" value="F:DNA binding"/>
    <property type="evidence" value="ECO:0007669"/>
    <property type="project" value="UniProtKB-KW"/>
</dbReference>
<dbReference type="InterPro" id="IPR050397">
    <property type="entry name" value="Env_Response_Regulators"/>
</dbReference>
<dbReference type="EMBL" id="AUZJ01000014">
    <property type="protein sequence ID" value="ERF61283.1"/>
    <property type="molecule type" value="Genomic_DNA"/>
</dbReference>
<keyword evidence="3" id="KW-0804">Transcription</keyword>
<gene>
    <name evidence="7" type="ORF">HMPREF0860_1351</name>
    <name evidence="6" type="ORF">HMPREF1325_1973</name>
</gene>
<dbReference type="SMART" id="SM00100">
    <property type="entry name" value="cNMP"/>
    <property type="match status" value="1"/>
</dbReference>
<comment type="caution">
    <text evidence="6">The sequence shown here is derived from an EMBL/GenBank/DDBJ whole genome shotgun (WGS) entry which is preliminary data.</text>
</comment>
<evidence type="ECO:0000313" key="8">
    <source>
        <dbReference type="Proteomes" id="UP000016412"/>
    </source>
</evidence>
<dbReference type="PATRIC" id="fig|1125725.3.peg.787"/>
<name>U2LKB0_TRESO</name>
<evidence type="ECO:0000259" key="5">
    <source>
        <dbReference type="PROSITE" id="PS51063"/>
    </source>
</evidence>
<dbReference type="InterPro" id="IPR012318">
    <property type="entry name" value="HTH_CRP"/>
</dbReference>
<sequence>MANSAYRAEKKYCEIICIQCILLNMANTFPVTRISPWINIDLSYWDDLTRNRLPRLFRKKTFLYHQNEMPDGVYIIKSGRVRITSYRSGGEEKQLYIAEQGAMCGEFACIQNHPHDTSAVAIVDSMVYFIPYHVLEEHMRRNWSIAQKIMRLVCRKSSIFVSQILELSFYQSLQRIARILLDIAAQYGRAQADGSVLISIKFTHQDIASMINTSRVTTSNIFNDFLEKGIIGRKDGHYILRDTEELERLLSEY</sequence>
<keyword evidence="2" id="KW-0238">DNA-binding</keyword>
<evidence type="ECO:0000256" key="2">
    <source>
        <dbReference type="ARBA" id="ARBA00023125"/>
    </source>
</evidence>
<dbReference type="InterPro" id="IPR036390">
    <property type="entry name" value="WH_DNA-bd_sf"/>
</dbReference>
<dbReference type="STRING" id="1125725.HMPREF1325_1973"/>
<feature type="domain" description="HTH crp-type" evidence="5">
    <location>
        <begin position="170"/>
        <end position="244"/>
    </location>
</feature>
<dbReference type="Pfam" id="PF00027">
    <property type="entry name" value="cNMP_binding"/>
    <property type="match status" value="1"/>
</dbReference>
<dbReference type="CDD" id="cd00092">
    <property type="entry name" value="HTH_CRP"/>
    <property type="match status" value="1"/>
</dbReference>
<evidence type="ECO:0000259" key="4">
    <source>
        <dbReference type="PROSITE" id="PS50042"/>
    </source>
</evidence>
<keyword evidence="9" id="KW-1185">Reference proteome</keyword>